<dbReference type="AlphaFoldDB" id="A0A0X8E430"/>
<dbReference type="GO" id="GO:0046983">
    <property type="term" value="F:protein dimerization activity"/>
    <property type="evidence" value="ECO:0007669"/>
    <property type="project" value="InterPro"/>
</dbReference>
<dbReference type="PANTHER" id="PTHR43712:SF2">
    <property type="entry name" value="O-METHYLTRANSFERASE CICE"/>
    <property type="match status" value="1"/>
</dbReference>
<evidence type="ECO:0000259" key="5">
    <source>
        <dbReference type="Pfam" id="PF08100"/>
    </source>
</evidence>
<dbReference type="Gene3D" id="1.10.10.10">
    <property type="entry name" value="Winged helix-like DNA-binding domain superfamily/Winged helix DNA-binding domain"/>
    <property type="match status" value="1"/>
</dbReference>
<evidence type="ECO:0000256" key="2">
    <source>
        <dbReference type="ARBA" id="ARBA00022679"/>
    </source>
</evidence>
<reference evidence="6 7" key="1">
    <citation type="journal article" date="2016" name="J. Biotechnol.">
        <title>First complete genome sequence of a species in the genus Microterricola, an extremophilic cold active enzyme producing bacterial strain ERGS5:02 isolated from Sikkim Himalaya.</title>
        <authorList>
            <person name="Himanshu"/>
            <person name="Swarnkar M.K."/>
            <person name="Singh D."/>
            <person name="Kumar R."/>
        </authorList>
    </citation>
    <scope>NUCLEOTIDE SEQUENCE [LARGE SCALE GENOMIC DNA]</scope>
    <source>
        <strain evidence="6 7">ERGS5:02</strain>
    </source>
</reference>
<dbReference type="InterPro" id="IPR029063">
    <property type="entry name" value="SAM-dependent_MTases_sf"/>
</dbReference>
<dbReference type="Gene3D" id="3.40.50.150">
    <property type="entry name" value="Vaccinia Virus protein VP39"/>
    <property type="match status" value="1"/>
</dbReference>
<keyword evidence="2 6" id="KW-0808">Transferase</keyword>
<dbReference type="EMBL" id="CP014145">
    <property type="protein sequence ID" value="AMB59354.1"/>
    <property type="molecule type" value="Genomic_DNA"/>
</dbReference>
<feature type="domain" description="O-methyltransferase C-terminal" evidence="4">
    <location>
        <begin position="138"/>
        <end position="280"/>
    </location>
</feature>
<dbReference type="Pfam" id="PF00891">
    <property type="entry name" value="Methyltransf_2"/>
    <property type="match status" value="1"/>
</dbReference>
<keyword evidence="7" id="KW-1185">Reference proteome</keyword>
<dbReference type="InterPro" id="IPR016461">
    <property type="entry name" value="COMT-like"/>
</dbReference>
<protein>
    <submittedName>
        <fullName evidence="6">Polyketide biosynthesis methyltransferase</fullName>
    </submittedName>
</protein>
<evidence type="ECO:0000256" key="1">
    <source>
        <dbReference type="ARBA" id="ARBA00022603"/>
    </source>
</evidence>
<evidence type="ECO:0000313" key="7">
    <source>
        <dbReference type="Proteomes" id="UP000058305"/>
    </source>
</evidence>
<dbReference type="RefSeq" id="WP_067228997.1">
    <property type="nucleotide sequence ID" value="NZ_CP014145.1"/>
</dbReference>
<name>A0A0X8E430_9MICO</name>
<dbReference type="GO" id="GO:0008171">
    <property type="term" value="F:O-methyltransferase activity"/>
    <property type="evidence" value="ECO:0007669"/>
    <property type="project" value="InterPro"/>
</dbReference>
<dbReference type="SUPFAM" id="SSF46785">
    <property type="entry name" value="Winged helix' DNA-binding domain"/>
    <property type="match status" value="1"/>
</dbReference>
<dbReference type="InterPro" id="IPR036388">
    <property type="entry name" value="WH-like_DNA-bd_sf"/>
</dbReference>
<reference evidence="7" key="2">
    <citation type="submission" date="2016-01" db="EMBL/GenBank/DDBJ databases">
        <title>First complete genome sequence of a species in the genus Microterricola, an extremophilic cold active enzyme producing strain ERGS5:02 isolated from Sikkim Himalaya.</title>
        <authorList>
            <person name="Kumar R."/>
            <person name="Singh D."/>
            <person name="Swarnkar M.K."/>
        </authorList>
    </citation>
    <scope>NUCLEOTIDE SEQUENCE [LARGE SCALE GENOMIC DNA]</scope>
    <source>
        <strain evidence="7">ERGS5:02</strain>
    </source>
</reference>
<dbReference type="Proteomes" id="UP000058305">
    <property type="component" value="Chromosome"/>
</dbReference>
<gene>
    <name evidence="6" type="ORF">AWU67_11310</name>
</gene>
<dbReference type="PANTHER" id="PTHR43712">
    <property type="entry name" value="PUTATIVE (AFU_ORTHOLOGUE AFUA_4G14580)-RELATED"/>
    <property type="match status" value="1"/>
</dbReference>
<dbReference type="InterPro" id="IPR036390">
    <property type="entry name" value="WH_DNA-bd_sf"/>
</dbReference>
<dbReference type="SUPFAM" id="SSF53335">
    <property type="entry name" value="S-adenosyl-L-methionine-dependent methyltransferases"/>
    <property type="match status" value="1"/>
</dbReference>
<keyword evidence="3" id="KW-0949">S-adenosyl-L-methionine</keyword>
<evidence type="ECO:0000256" key="3">
    <source>
        <dbReference type="ARBA" id="ARBA00022691"/>
    </source>
</evidence>
<evidence type="ECO:0000259" key="4">
    <source>
        <dbReference type="Pfam" id="PF00891"/>
    </source>
</evidence>
<organism evidence="6 7">
    <name type="scientific">Microterricola viridarii</name>
    <dbReference type="NCBI Taxonomy" id="412690"/>
    <lineage>
        <taxon>Bacteria</taxon>
        <taxon>Bacillati</taxon>
        <taxon>Actinomycetota</taxon>
        <taxon>Actinomycetes</taxon>
        <taxon>Micrococcales</taxon>
        <taxon>Microbacteriaceae</taxon>
        <taxon>Microterricola</taxon>
    </lineage>
</organism>
<dbReference type="GO" id="GO:0032259">
    <property type="term" value="P:methylation"/>
    <property type="evidence" value="ECO:0007669"/>
    <property type="project" value="UniProtKB-KW"/>
</dbReference>
<dbReference type="InterPro" id="IPR012967">
    <property type="entry name" value="COMT_dimerisation"/>
</dbReference>
<sequence>MTATQPTTASTPAAILDIAIGFMGAKQLFAASRVGLFTALAEGPRSLEELVGATGVNAQQLRILADSMTAQGLLTREAGRYALTPDAAAYLTADGAGIDLTPFLAFLNDISYKQWLRYDDTVDSGEAGTLELDEAGWGDFMAGVMTYNELHAEQLAAHFDFSRYRNALDFGGLSPAFAVNGMKANPELNTRFVFAPDFTDSVQQAVEAAGLAERSTVEGGDTETAQPGGEHDLVLVNHVIHRFDDAQNRVIFANARAAAAPGAHLVVLDFFLDDNPVQRKIDALHAGEYFNIDGTVVYPESTVAEWLAATGWKPVETIALPGSPRILVAEAV</sequence>
<keyword evidence="1 6" id="KW-0489">Methyltransferase</keyword>
<dbReference type="PROSITE" id="PS51683">
    <property type="entry name" value="SAM_OMT_II"/>
    <property type="match status" value="1"/>
</dbReference>
<feature type="domain" description="O-methyltransferase dimerisation" evidence="5">
    <location>
        <begin position="17"/>
        <end position="92"/>
    </location>
</feature>
<dbReference type="Pfam" id="PF08100">
    <property type="entry name" value="Dimerisation"/>
    <property type="match status" value="1"/>
</dbReference>
<accession>A0A0X8E430</accession>
<dbReference type="OrthoDB" id="582216at2"/>
<evidence type="ECO:0000313" key="6">
    <source>
        <dbReference type="EMBL" id="AMB59354.1"/>
    </source>
</evidence>
<proteinExistence type="predicted"/>
<dbReference type="InterPro" id="IPR001077">
    <property type="entry name" value="COMT_C"/>
</dbReference>
<dbReference type="KEGG" id="mvd:AWU67_11310"/>